<dbReference type="EC" id="7.1.1.-" evidence="1"/>
<reference evidence="4" key="3">
    <citation type="submission" date="2015-08" db="EMBL/GenBank/DDBJ databases">
        <title>Draft Genome Sequence of a Heterotrophic Facultative Anaerobic Bacterium Ardenticatena maritima Strain 110S.</title>
        <authorList>
            <person name="Kawaichi S."/>
            <person name="Yoshida T."/>
            <person name="Sako Y."/>
            <person name="Nakamura R."/>
        </authorList>
    </citation>
    <scope>NUCLEOTIDE SEQUENCE [LARGE SCALE GENOMIC DNA]</scope>
    <source>
        <strain evidence="4">110S</strain>
    </source>
</reference>
<keyword evidence="4" id="KW-1185">Reference proteome</keyword>
<dbReference type="Pfam" id="PF00499">
    <property type="entry name" value="Oxidored_q3"/>
    <property type="match status" value="1"/>
</dbReference>
<keyword evidence="1" id="KW-1003">Cell membrane</keyword>
<dbReference type="AlphaFoldDB" id="A0A0M8K823"/>
<keyword evidence="1" id="KW-0812">Transmembrane</keyword>
<dbReference type="EMBL" id="LGKN01000003">
    <property type="protein sequence ID" value="KPL89705.1"/>
    <property type="molecule type" value="Genomic_DNA"/>
</dbReference>
<dbReference type="GO" id="GO:0016491">
    <property type="term" value="F:oxidoreductase activity"/>
    <property type="evidence" value="ECO:0007669"/>
    <property type="project" value="UniProtKB-KW"/>
</dbReference>
<evidence type="ECO:0000313" key="4">
    <source>
        <dbReference type="Proteomes" id="UP000037784"/>
    </source>
</evidence>
<accession>A0A0M8K823</accession>
<evidence type="ECO:0000313" key="5">
    <source>
        <dbReference type="Proteomes" id="UP000050502"/>
    </source>
</evidence>
<gene>
    <name evidence="2" type="primary">nuoJ</name>
    <name evidence="2" type="ORF">ARMA_0639</name>
    <name evidence="3" type="ORF">SE16_04740</name>
</gene>
<reference evidence="2 4" key="1">
    <citation type="journal article" date="2015" name="Genome Announc.">
        <title>Draft Genome Sequence of a Heterotrophic Facultative Anaerobic Thermophilic Bacterium, Ardenticatena maritima Strain 110ST.</title>
        <authorList>
            <person name="Kawaichi S."/>
            <person name="Yoshida T."/>
            <person name="Sako Y."/>
            <person name="Nakamura R."/>
        </authorList>
    </citation>
    <scope>NUCLEOTIDE SEQUENCE [LARGE SCALE GENOMIC DNA]</scope>
    <source>
        <strain evidence="2 4">110S</strain>
    </source>
</reference>
<dbReference type="RefSeq" id="WP_054492134.1">
    <property type="nucleotide sequence ID" value="NZ_BBZA01000037.1"/>
</dbReference>
<dbReference type="EMBL" id="BBZA01000037">
    <property type="protein sequence ID" value="GAP62216.1"/>
    <property type="molecule type" value="Genomic_DNA"/>
</dbReference>
<feature type="transmembrane region" description="Helical" evidence="1">
    <location>
        <begin position="29"/>
        <end position="47"/>
    </location>
</feature>
<dbReference type="Gene3D" id="1.20.120.1200">
    <property type="entry name" value="NADH-ubiquinone/plastoquinone oxidoreductase chain 6, subunit NuoJ"/>
    <property type="match status" value="1"/>
</dbReference>
<dbReference type="InterPro" id="IPR042106">
    <property type="entry name" value="Nuo/plastoQ_OxRdtase_6_NuoJ"/>
</dbReference>
<dbReference type="GO" id="GO:0005886">
    <property type="term" value="C:plasma membrane"/>
    <property type="evidence" value="ECO:0007669"/>
    <property type="project" value="UniProtKB-SubCell"/>
</dbReference>
<evidence type="ECO:0000313" key="3">
    <source>
        <dbReference type="EMBL" id="KPL89705.1"/>
    </source>
</evidence>
<name>A0A0M8K823_9CHLR</name>
<comment type="function">
    <text evidence="1">NDH-1 shuttles electrons from NADH, via FMN and iron-sulfur (Fe-S) centers, to quinones in the respiratory chain. Couples the redox reaction to proton translocation (for every two electrons transferred, four hydrogen ions are translocated across the cytoplasmic membrane), and thus conserves the redox energy in a proton gradient.</text>
</comment>
<dbReference type="Proteomes" id="UP000050502">
    <property type="component" value="Unassembled WGS sequence"/>
</dbReference>
<keyword evidence="1" id="KW-1133">Transmembrane helix</keyword>
<keyword evidence="1" id="KW-0520">NAD</keyword>
<dbReference type="GO" id="GO:0048038">
    <property type="term" value="F:quinone binding"/>
    <property type="evidence" value="ECO:0007669"/>
    <property type="project" value="UniProtKB-UniRule"/>
</dbReference>
<comment type="caution">
    <text evidence="2">The sequence shown here is derived from an EMBL/GenBank/DDBJ whole genome shotgun (WGS) entry which is preliminary data.</text>
</comment>
<evidence type="ECO:0000256" key="1">
    <source>
        <dbReference type="RuleBase" id="RU004429"/>
    </source>
</evidence>
<feature type="transmembrane region" description="Helical" evidence="1">
    <location>
        <begin position="144"/>
        <end position="166"/>
    </location>
</feature>
<reference evidence="3 5" key="2">
    <citation type="submission" date="2015-07" db="EMBL/GenBank/DDBJ databases">
        <title>Whole genome sequence of Ardenticatena maritima DSM 23922.</title>
        <authorList>
            <person name="Hemp J."/>
            <person name="Ward L.M."/>
            <person name="Pace L.A."/>
            <person name="Fischer W.W."/>
        </authorList>
    </citation>
    <scope>NUCLEOTIDE SEQUENCE [LARGE SCALE GENOMIC DNA]</scope>
    <source>
        <strain evidence="3 5">110S</strain>
    </source>
</reference>
<dbReference type="STRING" id="872965.SE16_04740"/>
<keyword evidence="1" id="KW-0472">Membrane</keyword>
<feature type="transmembrane region" description="Helical" evidence="1">
    <location>
        <begin position="94"/>
        <end position="110"/>
    </location>
</feature>
<dbReference type="PATRIC" id="fig|872965.6.peg.922"/>
<sequence>MSGAELFFYVLAVLAITSALAMVFTPRPVYAVLFMVMNFIAVALLYLQLEAPFLAAVQVLVYAGAIMVLFLFVVMLMGPSPAPLWEHIPAQRPLALLFSLGLLGALVAAIRNGSFTQLTGTMTEAIAAAGGQSQALAEHLYSRYLLPFELTSLILLVGILGAVVLARMPRRKKTTTD</sequence>
<dbReference type="OrthoDB" id="9790848at2"/>
<dbReference type="InParanoid" id="A0A0M8K823"/>
<proteinExistence type="inferred from homology"/>
<feature type="transmembrane region" description="Helical" evidence="1">
    <location>
        <begin position="53"/>
        <end position="74"/>
    </location>
</feature>
<protein>
    <recommendedName>
        <fullName evidence="1">NADH-quinone oxidoreductase subunit J</fullName>
        <ecNumber evidence="1">7.1.1.-</ecNumber>
    </recommendedName>
</protein>
<dbReference type="GO" id="GO:0008137">
    <property type="term" value="F:NADH dehydrogenase (ubiquinone) activity"/>
    <property type="evidence" value="ECO:0007669"/>
    <property type="project" value="UniProtKB-UniRule"/>
</dbReference>
<comment type="similarity">
    <text evidence="1">Belongs to the complex I subunit 6 family.</text>
</comment>
<organism evidence="2 4">
    <name type="scientific">Ardenticatena maritima</name>
    <dbReference type="NCBI Taxonomy" id="872965"/>
    <lineage>
        <taxon>Bacteria</taxon>
        <taxon>Bacillati</taxon>
        <taxon>Chloroflexota</taxon>
        <taxon>Ardenticatenia</taxon>
        <taxon>Ardenticatenales</taxon>
        <taxon>Ardenticatenaceae</taxon>
        <taxon>Ardenticatena</taxon>
    </lineage>
</organism>
<comment type="subcellular location">
    <subcellularLocation>
        <location evidence="1">Cell membrane</location>
        <topology evidence="1">Multi-pass membrane protein</topology>
    </subcellularLocation>
</comment>
<dbReference type="InterPro" id="IPR001457">
    <property type="entry name" value="NADH_UbQ/plastoQ_OxRdtase_su6"/>
</dbReference>
<comment type="catalytic activity">
    <reaction evidence="1">
        <text>a quinone + NADH + 5 H(+)(in) = a quinol + NAD(+) + 4 H(+)(out)</text>
        <dbReference type="Rhea" id="RHEA:57888"/>
        <dbReference type="ChEBI" id="CHEBI:15378"/>
        <dbReference type="ChEBI" id="CHEBI:24646"/>
        <dbReference type="ChEBI" id="CHEBI:57540"/>
        <dbReference type="ChEBI" id="CHEBI:57945"/>
        <dbReference type="ChEBI" id="CHEBI:132124"/>
    </reaction>
</comment>
<keyword evidence="2" id="KW-0560">Oxidoreductase</keyword>
<dbReference type="Proteomes" id="UP000037784">
    <property type="component" value="Unassembled WGS sequence"/>
</dbReference>
<keyword evidence="1" id="KW-0874">Quinone</keyword>
<dbReference type="PANTHER" id="PTHR33269:SF19">
    <property type="entry name" value="NADH-QUINONE OXIDOREDUCTASE SUBUNIT J"/>
    <property type="match status" value="1"/>
</dbReference>
<feature type="transmembrane region" description="Helical" evidence="1">
    <location>
        <begin position="6"/>
        <end position="24"/>
    </location>
</feature>
<dbReference type="PANTHER" id="PTHR33269">
    <property type="entry name" value="NADH-UBIQUINONE OXIDOREDUCTASE CHAIN 6"/>
    <property type="match status" value="1"/>
</dbReference>
<evidence type="ECO:0000313" key="2">
    <source>
        <dbReference type="EMBL" id="GAP62216.1"/>
    </source>
</evidence>